<sequence length="275" mass="31529">MKQVKYMHFNSACSFTALAFILAEKGIMTEDTEIVREAGLPWIFAREGDSFLGGPMLQGKKWYDLYLNPRGLCMREEPVEREKLPEYLRDHEGSMLGLRLPGHRGKHAVVMEEYDGAWCFFNPTREGSGQETEIQLDREGLMLAADPVTIVGTVAEHDRVIPDQRKLTEESLAVLEENYRTAESFCGKPHSREEYDTAMDKIFRPLLLDGITMLELIGETELAEGFRKEQRAFLTFMKGDRTGKLDETVSLNNLRRLKERYGELVAARRNKSNEK</sequence>
<dbReference type="Proteomes" id="UP000192328">
    <property type="component" value="Unassembled WGS sequence"/>
</dbReference>
<reference evidence="1" key="1">
    <citation type="submission" date="2017-04" db="EMBL/GenBank/DDBJ databases">
        <authorList>
            <person name="Varghese N."/>
            <person name="Submissions S."/>
        </authorList>
    </citation>
    <scope>NUCLEOTIDE SEQUENCE</scope>
    <source>
        <strain evidence="1">WTE2008</strain>
    </source>
</reference>
<organism evidence="1 2">
    <name type="scientific">Aristaeella lactis</name>
    <dbReference type="NCBI Taxonomy" id="3046383"/>
    <lineage>
        <taxon>Bacteria</taxon>
        <taxon>Bacillati</taxon>
        <taxon>Bacillota</taxon>
        <taxon>Clostridia</taxon>
        <taxon>Eubacteriales</taxon>
        <taxon>Aristaeellaceae</taxon>
        <taxon>Aristaeella</taxon>
    </lineage>
</organism>
<keyword evidence="2" id="KW-1185">Reference proteome</keyword>
<dbReference type="EMBL" id="FWXZ01000001">
    <property type="protein sequence ID" value="SMC36264.1"/>
    <property type="molecule type" value="Genomic_DNA"/>
</dbReference>
<proteinExistence type="predicted"/>
<name>A0AC61PHQ7_9FIRM</name>
<accession>A0AC61PHQ7</accession>
<comment type="caution">
    <text evidence="1">The sequence shown here is derived from an EMBL/GenBank/DDBJ whole genome shotgun (WGS) entry which is preliminary data.</text>
</comment>
<gene>
    <name evidence="1" type="ORF">SAMN06297397_0271</name>
</gene>
<protein>
    <submittedName>
        <fullName evidence="1">Uncharacterized protein</fullName>
    </submittedName>
</protein>
<evidence type="ECO:0000313" key="1">
    <source>
        <dbReference type="EMBL" id="SMC36264.1"/>
    </source>
</evidence>
<evidence type="ECO:0000313" key="2">
    <source>
        <dbReference type="Proteomes" id="UP000192328"/>
    </source>
</evidence>